<feature type="transmembrane region" description="Helical" evidence="6">
    <location>
        <begin position="542"/>
        <end position="562"/>
    </location>
</feature>
<dbReference type="PANTHER" id="PTHR42770:SF11">
    <property type="entry name" value="INNER MEMBRANE TRANSPORT PROTEIN YBAT"/>
    <property type="match status" value="1"/>
</dbReference>
<feature type="transmembrane region" description="Helical" evidence="6">
    <location>
        <begin position="488"/>
        <end position="510"/>
    </location>
</feature>
<feature type="transmembrane region" description="Helical" evidence="6">
    <location>
        <begin position="26"/>
        <end position="46"/>
    </location>
</feature>
<protein>
    <submittedName>
        <fullName evidence="7">APC family permease</fullName>
    </submittedName>
</protein>
<dbReference type="InterPro" id="IPR002293">
    <property type="entry name" value="AA/rel_permease1"/>
</dbReference>
<feature type="transmembrane region" description="Helical" evidence="6">
    <location>
        <begin position="463"/>
        <end position="482"/>
    </location>
</feature>
<evidence type="ECO:0000313" key="7">
    <source>
        <dbReference type="EMBL" id="TYC59688.1"/>
    </source>
</evidence>
<dbReference type="OrthoDB" id="9762947at2"/>
<gene>
    <name evidence="7" type="ORF">ETQ85_08990</name>
</gene>
<feature type="transmembrane region" description="Helical" evidence="6">
    <location>
        <begin position="282"/>
        <end position="301"/>
    </location>
</feature>
<comment type="subcellular location">
    <subcellularLocation>
        <location evidence="1">Cell membrane</location>
        <topology evidence="1">Multi-pass membrane protein</topology>
    </subcellularLocation>
</comment>
<evidence type="ECO:0000256" key="6">
    <source>
        <dbReference type="SAM" id="Phobius"/>
    </source>
</evidence>
<keyword evidence="2" id="KW-1003">Cell membrane</keyword>
<feature type="transmembrane region" description="Helical" evidence="6">
    <location>
        <begin position="192"/>
        <end position="212"/>
    </location>
</feature>
<keyword evidence="8" id="KW-1185">Reference proteome</keyword>
<dbReference type="InterPro" id="IPR050367">
    <property type="entry name" value="APC_superfamily"/>
</dbReference>
<dbReference type="EMBL" id="SDKK01000007">
    <property type="protein sequence ID" value="TYC59688.1"/>
    <property type="molecule type" value="Genomic_DNA"/>
</dbReference>
<evidence type="ECO:0000313" key="8">
    <source>
        <dbReference type="Proteomes" id="UP000389128"/>
    </source>
</evidence>
<dbReference type="PIRSF" id="PIRSF006060">
    <property type="entry name" value="AA_transporter"/>
    <property type="match status" value="1"/>
</dbReference>
<accession>A0A6C2CZY3</accession>
<sequence>MNTTTVDAVTSGIGSGGASATLHRKIGWAGAFWVASGVPALVLFSIGSIAATVGKPSWAVWIISIAFGFLQSFAYAEIAGLFPHKSGGASVYGAVAWVRYSKMLAPLSVWCNWLAWSPVLAIGSGLAAGYILSILFAPDAAINTWQITLLDLSGVKAGLALRINATFVLGAAVLLGAFAIQHRGILQAARMQMILGIAALAPLMLIGLWPLLSGDIPTANLTPLYPLAKDASGAVIDGNWDMAGITLIAGGLFMAAWSTYGFETAVCYTREFRNPRTDTFKAILYSGLLCIFVFTVVPLAFQGSIGLGQLVTPAVLDAAGNVITPAVYDGILSPDIYSGMGVAHAMAHMLGGGTLVEHVLMAMLVLALVLSIMTSMAGSSRTLYQASVDGWLPKYLSNVNGNGAPTAAMWTDLGFNLLLLLMSDYVFVLAISNVCYILFNFLNLNAAWIHRIDRPRWPRPFKAATWLLATGTVLAFANLALMGMGADIWGAGTLATGLLAAALILPVFFYRHYIVDKGQFPAAMQEDMHLGSEEGVGTRAGILPYLTLAGGAAVIAIAHAVAVV</sequence>
<keyword evidence="4 6" id="KW-1133">Transmembrane helix</keyword>
<comment type="caution">
    <text evidence="7">The sequence shown here is derived from an EMBL/GenBank/DDBJ whole genome shotgun (WGS) entry which is preliminary data.</text>
</comment>
<dbReference type="Pfam" id="PF13520">
    <property type="entry name" value="AA_permease_2"/>
    <property type="match status" value="1"/>
</dbReference>
<feature type="transmembrane region" description="Helical" evidence="6">
    <location>
        <begin position="349"/>
        <end position="373"/>
    </location>
</feature>
<evidence type="ECO:0000256" key="4">
    <source>
        <dbReference type="ARBA" id="ARBA00022989"/>
    </source>
</evidence>
<organism evidence="7 8">
    <name type="scientific">Zoogloea oleivorans</name>
    <dbReference type="NCBI Taxonomy" id="1552750"/>
    <lineage>
        <taxon>Bacteria</taxon>
        <taxon>Pseudomonadati</taxon>
        <taxon>Pseudomonadota</taxon>
        <taxon>Betaproteobacteria</taxon>
        <taxon>Rhodocyclales</taxon>
        <taxon>Zoogloeaceae</taxon>
        <taxon>Zoogloea</taxon>
    </lineage>
</organism>
<dbReference type="RefSeq" id="WP_148578709.1">
    <property type="nucleotide sequence ID" value="NZ_SDKK01000007.1"/>
</dbReference>
<reference evidence="7 8" key="1">
    <citation type="submission" date="2019-01" db="EMBL/GenBank/DDBJ databases">
        <title>Zoogloea oleivorans genome sequencing and assembly.</title>
        <authorList>
            <person name="Tancsics A."/>
            <person name="Farkas M."/>
            <person name="Kriszt B."/>
            <person name="Maroti G."/>
            <person name="Horvath B."/>
        </authorList>
    </citation>
    <scope>NUCLEOTIDE SEQUENCE [LARGE SCALE GENOMIC DNA]</scope>
    <source>
        <strain evidence="7 8">Buc</strain>
    </source>
</reference>
<proteinExistence type="predicted"/>
<dbReference type="AlphaFoldDB" id="A0A6C2CZY3"/>
<feature type="transmembrane region" description="Helical" evidence="6">
    <location>
        <begin position="113"/>
        <end position="137"/>
    </location>
</feature>
<dbReference type="GO" id="GO:0005886">
    <property type="term" value="C:plasma membrane"/>
    <property type="evidence" value="ECO:0007669"/>
    <property type="project" value="UniProtKB-SubCell"/>
</dbReference>
<dbReference type="Gene3D" id="1.20.1740.10">
    <property type="entry name" value="Amino acid/polyamine transporter I"/>
    <property type="match status" value="1"/>
</dbReference>
<evidence type="ECO:0000256" key="3">
    <source>
        <dbReference type="ARBA" id="ARBA00022692"/>
    </source>
</evidence>
<name>A0A6C2CZY3_9RHOO</name>
<evidence type="ECO:0000256" key="5">
    <source>
        <dbReference type="ARBA" id="ARBA00023136"/>
    </source>
</evidence>
<dbReference type="PANTHER" id="PTHR42770">
    <property type="entry name" value="AMINO ACID TRANSPORTER-RELATED"/>
    <property type="match status" value="1"/>
</dbReference>
<feature type="transmembrane region" description="Helical" evidence="6">
    <location>
        <begin position="242"/>
        <end position="262"/>
    </location>
</feature>
<feature type="transmembrane region" description="Helical" evidence="6">
    <location>
        <begin position="58"/>
        <end position="76"/>
    </location>
</feature>
<keyword evidence="3 6" id="KW-0812">Transmembrane</keyword>
<dbReference type="Proteomes" id="UP000389128">
    <property type="component" value="Unassembled WGS sequence"/>
</dbReference>
<evidence type="ECO:0000256" key="1">
    <source>
        <dbReference type="ARBA" id="ARBA00004651"/>
    </source>
</evidence>
<evidence type="ECO:0000256" key="2">
    <source>
        <dbReference type="ARBA" id="ARBA00022475"/>
    </source>
</evidence>
<feature type="transmembrane region" description="Helical" evidence="6">
    <location>
        <begin position="417"/>
        <end position="442"/>
    </location>
</feature>
<keyword evidence="5 6" id="KW-0472">Membrane</keyword>
<dbReference type="GO" id="GO:0022857">
    <property type="term" value="F:transmembrane transporter activity"/>
    <property type="evidence" value="ECO:0007669"/>
    <property type="project" value="InterPro"/>
</dbReference>
<feature type="transmembrane region" description="Helical" evidence="6">
    <location>
        <begin position="157"/>
        <end position="180"/>
    </location>
</feature>